<sequence length="74" mass="8489">MPSVLCSVLRLAFYAGLVITTSRWFVPYIGFIRASTVLYERLLESILFAKIRFHNTVATGLVRLFHAVQDVMRI</sequence>
<keyword evidence="1" id="KW-1133">Transmembrane helix</keyword>
<accession>A0A166LL82</accession>
<keyword evidence="1" id="KW-0812">Transmembrane</keyword>
<name>A0A166LL82_9AGAM</name>
<gene>
    <name evidence="2" type="ORF">FIBSPDRAFT_859023</name>
</gene>
<dbReference type="STRING" id="436010.A0A166LL82"/>
<keyword evidence="1" id="KW-0472">Membrane</keyword>
<organism evidence="2">
    <name type="scientific">Athelia psychrophila</name>
    <dbReference type="NCBI Taxonomy" id="1759441"/>
    <lineage>
        <taxon>Eukaryota</taxon>
        <taxon>Fungi</taxon>
        <taxon>Dikarya</taxon>
        <taxon>Basidiomycota</taxon>
        <taxon>Agaricomycotina</taxon>
        <taxon>Agaricomycetes</taxon>
        <taxon>Agaricomycetidae</taxon>
        <taxon>Atheliales</taxon>
        <taxon>Atheliaceae</taxon>
        <taxon>Athelia</taxon>
    </lineage>
</organism>
<feature type="transmembrane region" description="Helical" evidence="1">
    <location>
        <begin position="12"/>
        <end position="31"/>
    </location>
</feature>
<protein>
    <submittedName>
        <fullName evidence="2">Uncharacterized protein</fullName>
    </submittedName>
</protein>
<dbReference type="EMBL" id="KV417535">
    <property type="protein sequence ID" value="KZP23078.1"/>
    <property type="molecule type" value="Genomic_DNA"/>
</dbReference>
<dbReference type="AlphaFoldDB" id="A0A166LL82"/>
<proteinExistence type="predicted"/>
<reference evidence="2" key="1">
    <citation type="journal article" date="2016" name="Mol. Biol. Evol.">
        <title>Comparative Genomics of Early-Diverging Mushroom-Forming Fungi Provides Insights into the Origins of Lignocellulose Decay Capabilities.</title>
        <authorList>
            <person name="Nagy L.G."/>
            <person name="Riley R."/>
            <person name="Tritt A."/>
            <person name="Adam C."/>
            <person name="Daum C."/>
            <person name="Floudas D."/>
            <person name="Sun H."/>
            <person name="Yadav J.S."/>
            <person name="Pangilinan J."/>
            <person name="Larsson K.H."/>
            <person name="Matsuura K."/>
            <person name="Barry K."/>
            <person name="Labutti K."/>
            <person name="Kuo R."/>
            <person name="Ohm R.A."/>
            <person name="Bhattacharya S.S."/>
            <person name="Shirouzu T."/>
            <person name="Yoshinaga Y."/>
            <person name="Martin F.M."/>
            <person name="Grigoriev I.V."/>
            <person name="Hibbett D.S."/>
        </authorList>
    </citation>
    <scope>NUCLEOTIDE SEQUENCE [LARGE SCALE GENOMIC DNA]</scope>
    <source>
        <strain evidence="2">CBS 109695</strain>
    </source>
</reference>
<evidence type="ECO:0000313" key="2">
    <source>
        <dbReference type="EMBL" id="KZP23078.1"/>
    </source>
</evidence>
<evidence type="ECO:0000256" key="1">
    <source>
        <dbReference type="SAM" id="Phobius"/>
    </source>
</evidence>